<dbReference type="SMART" id="SM01041">
    <property type="entry name" value="BRO1"/>
    <property type="match status" value="1"/>
</dbReference>
<protein>
    <recommendedName>
        <fullName evidence="2">pH-response regulator protein palC</fullName>
    </recommendedName>
</protein>
<dbReference type="PROSITE" id="PS51180">
    <property type="entry name" value="BRO1"/>
    <property type="match status" value="1"/>
</dbReference>
<accession>A0A6A6VRC3</accession>
<evidence type="ECO:0000259" key="4">
    <source>
        <dbReference type="PROSITE" id="PS51180"/>
    </source>
</evidence>
<dbReference type="Proteomes" id="UP000799437">
    <property type="component" value="Unassembled WGS sequence"/>
</dbReference>
<evidence type="ECO:0000256" key="2">
    <source>
        <dbReference type="ARBA" id="ARBA00022193"/>
    </source>
</evidence>
<dbReference type="OrthoDB" id="10266451at2759"/>
<reference evidence="5" key="1">
    <citation type="journal article" date="2020" name="Stud. Mycol.">
        <title>101 Dothideomycetes genomes: a test case for predicting lifestyles and emergence of pathogens.</title>
        <authorList>
            <person name="Haridas S."/>
            <person name="Albert R."/>
            <person name="Binder M."/>
            <person name="Bloem J."/>
            <person name="Labutti K."/>
            <person name="Salamov A."/>
            <person name="Andreopoulos B."/>
            <person name="Baker S."/>
            <person name="Barry K."/>
            <person name="Bills G."/>
            <person name="Bluhm B."/>
            <person name="Cannon C."/>
            <person name="Castanera R."/>
            <person name="Culley D."/>
            <person name="Daum C."/>
            <person name="Ezra D."/>
            <person name="Gonzalez J."/>
            <person name="Henrissat B."/>
            <person name="Kuo A."/>
            <person name="Liang C."/>
            <person name="Lipzen A."/>
            <person name="Lutzoni F."/>
            <person name="Magnuson J."/>
            <person name="Mondo S."/>
            <person name="Nolan M."/>
            <person name="Ohm R."/>
            <person name="Pangilinan J."/>
            <person name="Park H.-J."/>
            <person name="Ramirez L."/>
            <person name="Alfaro M."/>
            <person name="Sun H."/>
            <person name="Tritt A."/>
            <person name="Yoshinaga Y."/>
            <person name="Zwiers L.-H."/>
            <person name="Turgeon B."/>
            <person name="Goodwin S."/>
            <person name="Spatafora J."/>
            <person name="Crous P."/>
            <person name="Grigoriev I."/>
        </authorList>
    </citation>
    <scope>NUCLEOTIDE SEQUENCE</scope>
    <source>
        <strain evidence="5">CBS 121739</strain>
    </source>
</reference>
<evidence type="ECO:0000313" key="6">
    <source>
        <dbReference type="Proteomes" id="UP000799437"/>
    </source>
</evidence>
<dbReference type="PANTHER" id="PTHR40463">
    <property type="entry name" value="PH-RESPONSE REGULATOR PROTEIN PALC"/>
    <property type="match status" value="1"/>
</dbReference>
<dbReference type="GO" id="GO:0005886">
    <property type="term" value="C:plasma membrane"/>
    <property type="evidence" value="ECO:0007669"/>
    <property type="project" value="TreeGrafter"/>
</dbReference>
<dbReference type="InterPro" id="IPR037505">
    <property type="entry name" value="pH-resp_palC"/>
</dbReference>
<feature type="region of interest" description="Disordered" evidence="3">
    <location>
        <begin position="414"/>
        <end position="451"/>
    </location>
</feature>
<dbReference type="EMBL" id="ML996585">
    <property type="protein sequence ID" value="KAF2753228.1"/>
    <property type="molecule type" value="Genomic_DNA"/>
</dbReference>
<name>A0A6A6VRC3_9PEZI</name>
<evidence type="ECO:0000313" key="5">
    <source>
        <dbReference type="EMBL" id="KAF2753228.1"/>
    </source>
</evidence>
<proteinExistence type="inferred from homology"/>
<dbReference type="PANTHER" id="PTHR40463:SF1">
    <property type="entry name" value="PH-RESPONSE REGULATOR PROTEIN PALC"/>
    <property type="match status" value="1"/>
</dbReference>
<comment type="similarity">
    <text evidence="1">Belongs to the palC family.</text>
</comment>
<evidence type="ECO:0000256" key="1">
    <source>
        <dbReference type="ARBA" id="ARBA00010997"/>
    </source>
</evidence>
<organism evidence="5 6">
    <name type="scientific">Pseudovirgaria hyperparasitica</name>
    <dbReference type="NCBI Taxonomy" id="470096"/>
    <lineage>
        <taxon>Eukaryota</taxon>
        <taxon>Fungi</taxon>
        <taxon>Dikarya</taxon>
        <taxon>Ascomycota</taxon>
        <taxon>Pezizomycotina</taxon>
        <taxon>Dothideomycetes</taxon>
        <taxon>Dothideomycetes incertae sedis</taxon>
        <taxon>Acrospermales</taxon>
        <taxon>Acrospermaceae</taxon>
        <taxon>Pseudovirgaria</taxon>
    </lineage>
</organism>
<dbReference type="RefSeq" id="XP_033595679.1">
    <property type="nucleotide sequence ID" value="XM_033742164.1"/>
</dbReference>
<sequence length="451" mass="48298">MPYPFQLPTTSATPLSQSLTSYTHPSLPLTATTHRHSLRQCLKSWKRTPPAQQQSQLPQLIQAITAYLPYLFALDAGLSGKAVAGEELDVVLVSEVIVEWKPVLSKTERESARAGRVRLKSLESELAFTLLTLALAHILAARTHLRVLLADTPDSFSLTTRSAQHAKALRSMLDAHSILTYLLPRTQSAPTPPVADISPSAISALQSLTLADATLLFVAKDDPYPAALAEARSKSSTEWMYKAPSLGKVRAGLFARCCLEAAAHASRAHSLFSAASTSTGGGTGRSIDELGLGIAWLRGAKTELGLAVAGSEDADADTGAKRSGLAKLKSSWKESREAKKVQTHTAWGADGGRAEEALILDDLERKWMKTNDTIGVQTIPGYAALLAGMPSGRDPLREMLRPWKVPVLDAEEVARMRAPPESGDRVEEGESSGDDDSVVPGAFPEGVGAYY</sequence>
<keyword evidence="6" id="KW-1185">Reference proteome</keyword>
<dbReference type="AlphaFoldDB" id="A0A6A6VRC3"/>
<evidence type="ECO:0000256" key="3">
    <source>
        <dbReference type="SAM" id="MobiDB-lite"/>
    </source>
</evidence>
<dbReference type="GO" id="GO:0071467">
    <property type="term" value="P:cellular response to pH"/>
    <property type="evidence" value="ECO:0007669"/>
    <property type="project" value="InterPro"/>
</dbReference>
<feature type="domain" description="BRO1" evidence="4">
    <location>
        <begin position="1"/>
        <end position="260"/>
    </location>
</feature>
<dbReference type="GeneID" id="54483218"/>
<dbReference type="Gene3D" id="1.25.40.280">
    <property type="entry name" value="alix/aip1 like domains"/>
    <property type="match status" value="1"/>
</dbReference>
<dbReference type="InterPro" id="IPR004328">
    <property type="entry name" value="BRO1_dom"/>
</dbReference>
<gene>
    <name evidence="5" type="ORF">EJ05DRAFT_445150</name>
</gene>
<dbReference type="InterPro" id="IPR038499">
    <property type="entry name" value="BRO1_sf"/>
</dbReference>